<evidence type="ECO:0000256" key="7">
    <source>
        <dbReference type="HAMAP-Rule" id="MF_01337"/>
    </source>
</evidence>
<dbReference type="AlphaFoldDB" id="A0A0B5FDZ0"/>
<evidence type="ECO:0000313" key="10">
    <source>
        <dbReference type="Proteomes" id="UP000270216"/>
    </source>
</evidence>
<proteinExistence type="inferred from homology"/>
<keyword evidence="3 7" id="KW-0694">RNA-binding</keyword>
<dbReference type="EMBL" id="CABPSX010000008">
    <property type="protein sequence ID" value="VVG72740.1"/>
    <property type="molecule type" value="Genomic_DNA"/>
</dbReference>
<organism evidence="9 11">
    <name type="scientific">Pandoraea apista</name>
    <dbReference type="NCBI Taxonomy" id="93218"/>
    <lineage>
        <taxon>Bacteria</taxon>
        <taxon>Pseudomonadati</taxon>
        <taxon>Pseudomonadota</taxon>
        <taxon>Betaproteobacteria</taxon>
        <taxon>Burkholderiales</taxon>
        <taxon>Burkholderiaceae</taxon>
        <taxon>Pandoraea</taxon>
    </lineage>
</organism>
<name>A0A0B5FDZ0_9BURK</name>
<dbReference type="FunFam" id="3.30.420.100:FF:000001">
    <property type="entry name" value="50S ribosomal protein L18"/>
    <property type="match status" value="1"/>
</dbReference>
<dbReference type="CDD" id="cd00432">
    <property type="entry name" value="Ribosomal_L18_L5e"/>
    <property type="match status" value="1"/>
</dbReference>
<keyword evidence="5 7" id="KW-0687">Ribonucleoprotein</keyword>
<reference evidence="8 10" key="1">
    <citation type="submission" date="2018-12" db="EMBL/GenBank/DDBJ databases">
        <title>Whole genome sequence of a Pandoraea apista isolate from a patient with cystic fibrosis.</title>
        <authorList>
            <person name="Kenna D.T."/>
            <person name="Turton J.F."/>
        </authorList>
    </citation>
    <scope>NUCLEOTIDE SEQUENCE [LARGE SCALE GENOMIC DNA]</scope>
    <source>
        <strain evidence="8 10">Pa13324</strain>
    </source>
</reference>
<evidence type="ECO:0000256" key="6">
    <source>
        <dbReference type="ARBA" id="ARBA00035197"/>
    </source>
</evidence>
<gene>
    <name evidence="7" type="primary">rplR</name>
    <name evidence="8" type="ORF">EJE83_02625</name>
    <name evidence="9" type="ORF">PAP18089_03740</name>
</gene>
<dbReference type="GO" id="GO:0003735">
    <property type="term" value="F:structural constituent of ribosome"/>
    <property type="evidence" value="ECO:0007669"/>
    <property type="project" value="InterPro"/>
</dbReference>
<comment type="similarity">
    <text evidence="1 7">Belongs to the universal ribosomal protein uL18 family.</text>
</comment>
<dbReference type="GO" id="GO:0008097">
    <property type="term" value="F:5S rRNA binding"/>
    <property type="evidence" value="ECO:0007669"/>
    <property type="project" value="TreeGrafter"/>
</dbReference>
<dbReference type="PANTHER" id="PTHR12899">
    <property type="entry name" value="39S RIBOSOMAL PROTEIN L18, MITOCHONDRIAL"/>
    <property type="match status" value="1"/>
</dbReference>
<evidence type="ECO:0000256" key="1">
    <source>
        <dbReference type="ARBA" id="ARBA00007116"/>
    </source>
</evidence>
<dbReference type="KEGG" id="papi:SG18_07210"/>
<evidence type="ECO:0000256" key="5">
    <source>
        <dbReference type="ARBA" id="ARBA00023274"/>
    </source>
</evidence>
<keyword evidence="2 7" id="KW-0699">rRNA-binding</keyword>
<keyword evidence="4 7" id="KW-0689">Ribosomal protein</keyword>
<evidence type="ECO:0000313" key="11">
    <source>
        <dbReference type="Proteomes" id="UP000364291"/>
    </source>
</evidence>
<dbReference type="NCBIfam" id="TIGR00060">
    <property type="entry name" value="L18_bact"/>
    <property type="match status" value="1"/>
</dbReference>
<evidence type="ECO:0000256" key="3">
    <source>
        <dbReference type="ARBA" id="ARBA00022884"/>
    </source>
</evidence>
<dbReference type="PANTHER" id="PTHR12899:SF3">
    <property type="entry name" value="LARGE RIBOSOMAL SUBUNIT PROTEIN UL18M"/>
    <property type="match status" value="1"/>
</dbReference>
<dbReference type="HAMAP" id="MF_01337_B">
    <property type="entry name" value="Ribosomal_uL18_B"/>
    <property type="match status" value="1"/>
</dbReference>
<dbReference type="RefSeq" id="WP_010804121.1">
    <property type="nucleotide sequence ID" value="NZ_CABPSX010000008.1"/>
</dbReference>
<dbReference type="InterPro" id="IPR005484">
    <property type="entry name" value="Ribosomal_uL18_bac/plant/anim"/>
</dbReference>
<dbReference type="GO" id="GO:0006412">
    <property type="term" value="P:translation"/>
    <property type="evidence" value="ECO:0007669"/>
    <property type="project" value="UniProtKB-UniRule"/>
</dbReference>
<comment type="function">
    <text evidence="7">This is one of the proteins that bind and probably mediate the attachment of the 5S RNA into the large ribosomal subunit, where it forms part of the central protuberance.</text>
</comment>
<dbReference type="GeneID" id="57200970"/>
<dbReference type="EMBL" id="RWHX01000003">
    <property type="protein sequence ID" value="RSK85632.1"/>
    <property type="molecule type" value="Genomic_DNA"/>
</dbReference>
<dbReference type="Proteomes" id="UP000364291">
    <property type="component" value="Unassembled WGS sequence"/>
</dbReference>
<sequence length="121" mass="13198">MDKKQSRVRRARQTRIKLAAQKVHRLSVHRTNVHIYAQVFSEDGTQVLASASTLEAEVRKELGDKEGKGGNAAAAALIGRRIAEKAKAAGIESVAFDRSGFRYHGRVKALADAAREAGLKF</sequence>
<dbReference type="Pfam" id="PF00861">
    <property type="entry name" value="Ribosomal_L18p"/>
    <property type="match status" value="1"/>
</dbReference>
<comment type="subunit">
    <text evidence="7">Part of the 50S ribosomal subunit; part of the 5S rRNA/L5/L18/L25 subcomplex. Contacts the 5S and 23S rRNAs.</text>
</comment>
<evidence type="ECO:0000256" key="4">
    <source>
        <dbReference type="ARBA" id="ARBA00022980"/>
    </source>
</evidence>
<evidence type="ECO:0000313" key="8">
    <source>
        <dbReference type="EMBL" id="RSK85632.1"/>
    </source>
</evidence>
<dbReference type="Proteomes" id="UP000270216">
    <property type="component" value="Unassembled WGS sequence"/>
</dbReference>
<reference evidence="9 11" key="2">
    <citation type="submission" date="2019-08" db="EMBL/GenBank/DDBJ databases">
        <authorList>
            <person name="Peeters C."/>
        </authorList>
    </citation>
    <scope>NUCLEOTIDE SEQUENCE [LARGE SCALE GENOMIC DNA]</scope>
    <source>
        <strain evidence="9 11">LMG 18089</strain>
    </source>
</reference>
<accession>A0A0B5FDZ0</accession>
<dbReference type="InterPro" id="IPR004389">
    <property type="entry name" value="Ribosomal_uL18_bac-type"/>
</dbReference>
<dbReference type="InterPro" id="IPR057268">
    <property type="entry name" value="Ribosomal_L18"/>
</dbReference>
<dbReference type="Gene3D" id="3.30.420.100">
    <property type="match status" value="1"/>
</dbReference>
<evidence type="ECO:0000313" key="9">
    <source>
        <dbReference type="EMBL" id="VVG72740.1"/>
    </source>
</evidence>
<protein>
    <recommendedName>
        <fullName evidence="6 7">Large ribosomal subunit protein uL18</fullName>
    </recommendedName>
</protein>
<keyword evidence="10" id="KW-1185">Reference proteome</keyword>
<dbReference type="SUPFAM" id="SSF53137">
    <property type="entry name" value="Translational machinery components"/>
    <property type="match status" value="1"/>
</dbReference>
<dbReference type="OrthoDB" id="9810939at2"/>
<evidence type="ECO:0000256" key="2">
    <source>
        <dbReference type="ARBA" id="ARBA00022730"/>
    </source>
</evidence>
<dbReference type="STRING" id="93218.XM39_07225"/>
<dbReference type="GO" id="GO:0022625">
    <property type="term" value="C:cytosolic large ribosomal subunit"/>
    <property type="evidence" value="ECO:0007669"/>
    <property type="project" value="TreeGrafter"/>
</dbReference>